<feature type="transmembrane region" description="Helical" evidence="1">
    <location>
        <begin position="49"/>
        <end position="74"/>
    </location>
</feature>
<gene>
    <name evidence="3" type="ORF">P691DRAFT_758270</name>
</gene>
<feature type="transmembrane region" description="Helical" evidence="1">
    <location>
        <begin position="231"/>
        <end position="252"/>
    </location>
</feature>
<accession>A0A9P6C3Q1</accession>
<organism evidence="3 4">
    <name type="scientific">Macrolepiota fuliginosa MF-IS2</name>
    <dbReference type="NCBI Taxonomy" id="1400762"/>
    <lineage>
        <taxon>Eukaryota</taxon>
        <taxon>Fungi</taxon>
        <taxon>Dikarya</taxon>
        <taxon>Basidiomycota</taxon>
        <taxon>Agaricomycotina</taxon>
        <taxon>Agaricomycetes</taxon>
        <taxon>Agaricomycetidae</taxon>
        <taxon>Agaricales</taxon>
        <taxon>Agaricineae</taxon>
        <taxon>Agaricaceae</taxon>
        <taxon>Macrolepiota</taxon>
    </lineage>
</organism>
<dbReference type="EMBL" id="MU151107">
    <property type="protein sequence ID" value="KAF9450352.1"/>
    <property type="molecule type" value="Genomic_DNA"/>
</dbReference>
<feature type="domain" description="DUF6534" evidence="2">
    <location>
        <begin position="170"/>
        <end position="256"/>
    </location>
</feature>
<evidence type="ECO:0000313" key="3">
    <source>
        <dbReference type="EMBL" id="KAF9450352.1"/>
    </source>
</evidence>
<proteinExistence type="predicted"/>
<feature type="transmembrane region" description="Helical" evidence="1">
    <location>
        <begin position="160"/>
        <end position="185"/>
    </location>
</feature>
<dbReference type="Pfam" id="PF20152">
    <property type="entry name" value="DUF6534"/>
    <property type="match status" value="1"/>
</dbReference>
<feature type="transmembrane region" description="Helical" evidence="1">
    <location>
        <begin position="12"/>
        <end position="37"/>
    </location>
</feature>
<comment type="caution">
    <text evidence="3">The sequence shown here is derived from an EMBL/GenBank/DDBJ whole genome shotgun (WGS) entry which is preliminary data.</text>
</comment>
<name>A0A9P6C3Q1_9AGAR</name>
<feature type="transmembrane region" description="Helical" evidence="1">
    <location>
        <begin position="122"/>
        <end position="148"/>
    </location>
</feature>
<dbReference type="InterPro" id="IPR045339">
    <property type="entry name" value="DUF6534"/>
</dbReference>
<feature type="transmembrane region" description="Helical" evidence="1">
    <location>
        <begin position="206"/>
        <end position="225"/>
    </location>
</feature>
<reference evidence="3" key="1">
    <citation type="submission" date="2020-11" db="EMBL/GenBank/DDBJ databases">
        <authorList>
            <consortium name="DOE Joint Genome Institute"/>
            <person name="Ahrendt S."/>
            <person name="Riley R."/>
            <person name="Andreopoulos W."/>
            <person name="Labutti K."/>
            <person name="Pangilinan J."/>
            <person name="Ruiz-Duenas F.J."/>
            <person name="Barrasa J.M."/>
            <person name="Sanchez-Garcia M."/>
            <person name="Camarero S."/>
            <person name="Miyauchi S."/>
            <person name="Serrano A."/>
            <person name="Linde D."/>
            <person name="Babiker R."/>
            <person name="Drula E."/>
            <person name="Ayuso-Fernandez I."/>
            <person name="Pacheco R."/>
            <person name="Padilla G."/>
            <person name="Ferreira P."/>
            <person name="Barriuso J."/>
            <person name="Kellner H."/>
            <person name="Castanera R."/>
            <person name="Alfaro M."/>
            <person name="Ramirez L."/>
            <person name="Pisabarro A.G."/>
            <person name="Kuo A."/>
            <person name="Tritt A."/>
            <person name="Lipzen A."/>
            <person name="He G."/>
            <person name="Yan M."/>
            <person name="Ng V."/>
            <person name="Cullen D."/>
            <person name="Martin F."/>
            <person name="Rosso M.-N."/>
            <person name="Henrissat B."/>
            <person name="Hibbett D."/>
            <person name="Martinez A.T."/>
            <person name="Grigoriev I.V."/>
        </authorList>
    </citation>
    <scope>NUCLEOTIDE SEQUENCE</scope>
    <source>
        <strain evidence="3">MF-IS2</strain>
    </source>
</reference>
<keyword evidence="1" id="KW-1133">Transmembrane helix</keyword>
<dbReference type="PANTHER" id="PTHR40465">
    <property type="entry name" value="CHROMOSOME 1, WHOLE GENOME SHOTGUN SEQUENCE"/>
    <property type="match status" value="1"/>
</dbReference>
<evidence type="ECO:0000259" key="2">
    <source>
        <dbReference type="Pfam" id="PF20152"/>
    </source>
</evidence>
<protein>
    <recommendedName>
        <fullName evidence="2">DUF6534 domain-containing protein</fullName>
    </recommendedName>
</protein>
<dbReference type="AlphaFoldDB" id="A0A9P6C3Q1"/>
<dbReference type="PANTHER" id="PTHR40465:SF1">
    <property type="entry name" value="DUF6534 DOMAIN-CONTAINING PROTEIN"/>
    <property type="match status" value="1"/>
</dbReference>
<evidence type="ECO:0000256" key="1">
    <source>
        <dbReference type="SAM" id="Phobius"/>
    </source>
</evidence>
<evidence type="ECO:0000313" key="4">
    <source>
        <dbReference type="Proteomes" id="UP000807342"/>
    </source>
</evidence>
<keyword evidence="1" id="KW-0812">Transmembrane</keyword>
<dbReference type="Proteomes" id="UP000807342">
    <property type="component" value="Unassembled WGS sequence"/>
</dbReference>
<sequence length="329" mass="37109">MSMEAFHISNTFGVMLIGALITMSIYGITTLQVYFYYMSYPKDEWWMKWLVGAIWTLDTIHVILMCHCIHYYLIRGFGNPALLSDGLWSLYASMAANVLIAFIVQCYFSIRIHKLSPVNHRWWISSGIVFTVVAHLCFGMETVAYLFIKKQFVHLKDITLVSAMPFGVAAVLSDIVIALALCILLHSNRSEFEETNHIINKLIVYAINRCILTTAVAIVEVVVFSVTPNPFYTFAIDFAIGKLYANSFIAALNSRAAIRDSLVAYHSTEISTNFVATGIATEHDHSDMQVRSRDSARDNRFRGVDLEIDVESKQTRTSSTVRKGGQSWS</sequence>
<feature type="transmembrane region" description="Helical" evidence="1">
    <location>
        <begin position="86"/>
        <end position="110"/>
    </location>
</feature>
<dbReference type="OrthoDB" id="3012488at2759"/>
<keyword evidence="4" id="KW-1185">Reference proteome</keyword>
<keyword evidence="1" id="KW-0472">Membrane</keyword>